<keyword evidence="1" id="KW-0812">Transmembrane</keyword>
<organism evidence="2 3">
    <name type="scientific">Secundilactobacillus collinoides DSM 20515 = JCM 1123</name>
    <dbReference type="NCBI Taxonomy" id="1423733"/>
    <lineage>
        <taxon>Bacteria</taxon>
        <taxon>Bacillati</taxon>
        <taxon>Bacillota</taxon>
        <taxon>Bacilli</taxon>
        <taxon>Lactobacillales</taxon>
        <taxon>Lactobacillaceae</taxon>
        <taxon>Secundilactobacillus</taxon>
    </lineage>
</organism>
<dbReference type="AlphaFoldDB" id="A0A0R2BEU6"/>
<accession>A0A0R2BEU6</accession>
<evidence type="ECO:0000313" key="2">
    <source>
        <dbReference type="EMBL" id="KRM74678.1"/>
    </source>
</evidence>
<evidence type="ECO:0000256" key="1">
    <source>
        <dbReference type="SAM" id="Phobius"/>
    </source>
</evidence>
<keyword evidence="1" id="KW-0472">Membrane</keyword>
<name>A0A0R2BEU6_SECCO</name>
<evidence type="ECO:0000313" key="3">
    <source>
        <dbReference type="Proteomes" id="UP000051845"/>
    </source>
</evidence>
<dbReference type="EMBL" id="AYYR01000074">
    <property type="protein sequence ID" value="KRM74678.1"/>
    <property type="molecule type" value="Genomic_DNA"/>
</dbReference>
<keyword evidence="1" id="KW-1133">Transmembrane helix</keyword>
<reference evidence="2 3" key="1">
    <citation type="journal article" date="2015" name="Genome Announc.">
        <title>Expanding the biotechnology potential of lactobacilli through comparative genomics of 213 strains and associated genera.</title>
        <authorList>
            <person name="Sun Z."/>
            <person name="Harris H.M."/>
            <person name="McCann A."/>
            <person name="Guo C."/>
            <person name="Argimon S."/>
            <person name="Zhang W."/>
            <person name="Yang X."/>
            <person name="Jeffery I.B."/>
            <person name="Cooney J.C."/>
            <person name="Kagawa T.F."/>
            <person name="Liu W."/>
            <person name="Song Y."/>
            <person name="Salvetti E."/>
            <person name="Wrobel A."/>
            <person name="Rasinkangas P."/>
            <person name="Parkhill J."/>
            <person name="Rea M.C."/>
            <person name="O'Sullivan O."/>
            <person name="Ritari J."/>
            <person name="Douillard F.P."/>
            <person name="Paul Ross R."/>
            <person name="Yang R."/>
            <person name="Briner A.E."/>
            <person name="Felis G.E."/>
            <person name="de Vos W.M."/>
            <person name="Barrangou R."/>
            <person name="Klaenhammer T.R."/>
            <person name="Caufield P.W."/>
            <person name="Cui Y."/>
            <person name="Zhang H."/>
            <person name="O'Toole P.W."/>
        </authorList>
    </citation>
    <scope>NUCLEOTIDE SEQUENCE [LARGE SCALE GENOMIC DNA]</scope>
    <source>
        <strain evidence="2 3">DSM 20515</strain>
    </source>
</reference>
<dbReference type="Proteomes" id="UP000051845">
    <property type="component" value="Unassembled WGS sequence"/>
</dbReference>
<gene>
    <name evidence="2" type="ORF">FC82_GL003346</name>
</gene>
<dbReference type="STRING" id="33960.TY91_13855"/>
<sequence length="173" mass="20213">MKKIMSFQIKHRNAFTLIESVVVIGIVASMLLLTMIVSQGVSRRSPRVEQTFWHTFNSNWQEAEYASKYRVRHTFIDFYARKVVFRTFKGEGEKFQVIKYPKTITFLGLAKKGENKPQDVPQKPNSKDPLLIVHIYADSHADPQTLLFRSQLKNGNRKLTVQMGWGLYRLEKY</sequence>
<proteinExistence type="predicted"/>
<feature type="transmembrane region" description="Helical" evidence="1">
    <location>
        <begin position="21"/>
        <end position="41"/>
    </location>
</feature>
<comment type="caution">
    <text evidence="2">The sequence shown here is derived from an EMBL/GenBank/DDBJ whole genome shotgun (WGS) entry which is preliminary data.</text>
</comment>
<protein>
    <submittedName>
        <fullName evidence="2">Uncharacterized protein</fullName>
    </submittedName>
</protein>